<dbReference type="PROSITE" id="PS00197">
    <property type="entry name" value="2FE2S_FER_1"/>
    <property type="match status" value="1"/>
</dbReference>
<dbReference type="SUPFAM" id="SSF52343">
    <property type="entry name" value="Ferredoxin reductase-like, C-terminal NADP-linked domain"/>
    <property type="match status" value="1"/>
</dbReference>
<evidence type="ECO:0000259" key="10">
    <source>
        <dbReference type="PROSITE" id="PS51085"/>
    </source>
</evidence>
<dbReference type="GO" id="GO:0050660">
    <property type="term" value="F:flavin adenine dinucleotide binding"/>
    <property type="evidence" value="ECO:0007669"/>
    <property type="project" value="TreeGrafter"/>
</dbReference>
<evidence type="ECO:0000256" key="5">
    <source>
        <dbReference type="ARBA" id="ARBA00022827"/>
    </source>
</evidence>
<feature type="domain" description="2Fe-2S ferredoxin-type" evidence="10">
    <location>
        <begin position="345"/>
        <end position="427"/>
    </location>
</feature>
<evidence type="ECO:0000256" key="4">
    <source>
        <dbReference type="ARBA" id="ARBA00022723"/>
    </source>
</evidence>
<feature type="transmembrane region" description="Helical" evidence="9">
    <location>
        <begin position="6"/>
        <end position="27"/>
    </location>
</feature>
<dbReference type="Pfam" id="PF00970">
    <property type="entry name" value="FAD_binding_6"/>
    <property type="match status" value="1"/>
</dbReference>
<evidence type="ECO:0000313" key="13">
    <source>
        <dbReference type="Proteomes" id="UP000886602"/>
    </source>
</evidence>
<dbReference type="SUPFAM" id="SSF63380">
    <property type="entry name" value="Riboflavin synthase domain-like"/>
    <property type="match status" value="1"/>
</dbReference>
<dbReference type="SUPFAM" id="SSF54292">
    <property type="entry name" value="2Fe-2S ferredoxin-like"/>
    <property type="match status" value="1"/>
</dbReference>
<keyword evidence="9" id="KW-0472">Membrane</keyword>
<protein>
    <submittedName>
        <fullName evidence="12">2Fe-2S iron-sulfur cluster binding domain-containing protein</fullName>
    </submittedName>
</protein>
<evidence type="ECO:0000256" key="3">
    <source>
        <dbReference type="ARBA" id="ARBA00022714"/>
    </source>
</evidence>
<evidence type="ECO:0000256" key="9">
    <source>
        <dbReference type="SAM" id="Phobius"/>
    </source>
</evidence>
<evidence type="ECO:0000256" key="8">
    <source>
        <dbReference type="ARBA" id="ARBA00023014"/>
    </source>
</evidence>
<dbReference type="PROSITE" id="PS51085">
    <property type="entry name" value="2FE2S_FER_2"/>
    <property type="match status" value="1"/>
</dbReference>
<dbReference type="GO" id="GO:0046872">
    <property type="term" value="F:metal ion binding"/>
    <property type="evidence" value="ECO:0007669"/>
    <property type="project" value="UniProtKB-KW"/>
</dbReference>
<dbReference type="InterPro" id="IPR036010">
    <property type="entry name" value="2Fe-2S_ferredoxin-like_sf"/>
</dbReference>
<dbReference type="PANTHER" id="PTHR47354:SF8">
    <property type="entry name" value="1,2-PHENYLACETYL-COA EPOXIDASE, SUBUNIT E"/>
    <property type="match status" value="1"/>
</dbReference>
<sequence>MTSLYLSLWIALGIVLQLALYLGIVFWRHWTGYQTLRSQVADLELPLPQAVPPTSEKSEAQAIAAWTGLRTFRVDSKTVEDAVQSVCSFYLVPEDGEPLPSFLPGQFLTFRLDVPTSAGGSEQIIRCYSLSDAPNPDSYRISIKRVPSPAGSAGIDLPPGRSSNYFHEHVEVGSLLQVRAPSGHFHIERSEAPVVLIGCGIGITPMLSMLNWSLAEQKGREVWLFYGVRHGRELVMKSHLEALTAAHTNFHLRVCFSDPQAEDVAGRDYQHHGRVDVNLLRMQLPIKPYHYYICGPSPMMESLVPALEDWGVRDSHIHFEAFGPASIKRRNSVTAAPSATKAGDLIVTFAQSGKKLAWPTATGNLLEFAEASGVSVNSGCRAGGCGSCQTTILSGEVSYHQPPDFDPEPGTCLLCVCTPKTSLTLEA</sequence>
<keyword evidence="9" id="KW-0812">Transmembrane</keyword>
<dbReference type="Proteomes" id="UP000886602">
    <property type="component" value="Unassembled WGS sequence"/>
</dbReference>
<comment type="cofactor">
    <cofactor evidence="1">
        <name>FAD</name>
        <dbReference type="ChEBI" id="CHEBI:57692"/>
    </cofactor>
</comment>
<dbReference type="InterPro" id="IPR017927">
    <property type="entry name" value="FAD-bd_FR_type"/>
</dbReference>
<evidence type="ECO:0000256" key="2">
    <source>
        <dbReference type="ARBA" id="ARBA00022630"/>
    </source>
</evidence>
<organism evidence="12 13">
    <name type="scientific">Candidatus Propionivibrio dominans</name>
    <dbReference type="NCBI Taxonomy" id="2954373"/>
    <lineage>
        <taxon>Bacteria</taxon>
        <taxon>Pseudomonadati</taxon>
        <taxon>Pseudomonadota</taxon>
        <taxon>Betaproteobacteria</taxon>
        <taxon>Rhodocyclales</taxon>
        <taxon>Rhodocyclaceae</taxon>
        <taxon>Propionivibrio</taxon>
    </lineage>
</organism>
<dbReference type="AlphaFoldDB" id="A0A9D7IEI3"/>
<proteinExistence type="predicted"/>
<dbReference type="Pfam" id="PF00175">
    <property type="entry name" value="NAD_binding_1"/>
    <property type="match status" value="1"/>
</dbReference>
<keyword evidence="2" id="KW-0285">Flavoprotein</keyword>
<keyword evidence="9" id="KW-1133">Transmembrane helix</keyword>
<dbReference type="Gene3D" id="3.40.50.80">
    <property type="entry name" value="Nucleotide-binding domain of ferredoxin-NADP reductase (FNR) module"/>
    <property type="match status" value="1"/>
</dbReference>
<dbReference type="PROSITE" id="PS51384">
    <property type="entry name" value="FAD_FR"/>
    <property type="match status" value="1"/>
</dbReference>
<dbReference type="EMBL" id="JADJNC010000064">
    <property type="protein sequence ID" value="MBK7425195.1"/>
    <property type="molecule type" value="Genomic_DNA"/>
</dbReference>
<keyword evidence="6" id="KW-0560">Oxidoreductase</keyword>
<evidence type="ECO:0000256" key="6">
    <source>
        <dbReference type="ARBA" id="ARBA00023002"/>
    </source>
</evidence>
<keyword evidence="7" id="KW-0408">Iron</keyword>
<reference evidence="12" key="1">
    <citation type="submission" date="2020-10" db="EMBL/GenBank/DDBJ databases">
        <title>Connecting structure to function with the recovery of over 1000 high-quality activated sludge metagenome-assembled genomes encoding full-length rRNA genes using long-read sequencing.</title>
        <authorList>
            <person name="Singleton C.M."/>
            <person name="Petriglieri F."/>
            <person name="Kristensen J.M."/>
            <person name="Kirkegaard R.H."/>
            <person name="Michaelsen T.Y."/>
            <person name="Andersen M.H."/>
            <person name="Karst S.M."/>
            <person name="Dueholm M.S."/>
            <person name="Nielsen P.H."/>
            <person name="Albertsen M."/>
        </authorList>
    </citation>
    <scope>NUCLEOTIDE SEQUENCE</scope>
    <source>
        <strain evidence="12">EsbW_18-Q3-R4-48_MAXAC.044</strain>
    </source>
</reference>
<keyword evidence="3" id="KW-0001">2Fe-2S</keyword>
<gene>
    <name evidence="12" type="ORF">IPJ48_20145</name>
</gene>
<evidence type="ECO:0000313" key="12">
    <source>
        <dbReference type="EMBL" id="MBK7425195.1"/>
    </source>
</evidence>
<dbReference type="InterPro" id="IPR039261">
    <property type="entry name" value="FNR_nucleotide-bd"/>
</dbReference>
<name>A0A9D7IEI3_9RHOO</name>
<dbReference type="Gene3D" id="2.40.30.10">
    <property type="entry name" value="Translation factors"/>
    <property type="match status" value="1"/>
</dbReference>
<accession>A0A9D7IEI3</accession>
<dbReference type="GO" id="GO:0016491">
    <property type="term" value="F:oxidoreductase activity"/>
    <property type="evidence" value="ECO:0007669"/>
    <property type="project" value="UniProtKB-KW"/>
</dbReference>
<dbReference type="InterPro" id="IPR008333">
    <property type="entry name" value="Cbr1-like_FAD-bd_dom"/>
</dbReference>
<keyword evidence="5" id="KW-0274">FAD</keyword>
<comment type="caution">
    <text evidence="12">The sequence shown here is derived from an EMBL/GenBank/DDBJ whole genome shotgun (WGS) entry which is preliminary data.</text>
</comment>
<evidence type="ECO:0000259" key="11">
    <source>
        <dbReference type="PROSITE" id="PS51384"/>
    </source>
</evidence>
<keyword evidence="8" id="KW-0411">Iron-sulfur</keyword>
<keyword evidence="4" id="KW-0479">Metal-binding</keyword>
<evidence type="ECO:0000256" key="7">
    <source>
        <dbReference type="ARBA" id="ARBA00023004"/>
    </source>
</evidence>
<dbReference type="InterPro" id="IPR001041">
    <property type="entry name" value="2Fe-2S_ferredoxin-type"/>
</dbReference>
<dbReference type="InterPro" id="IPR006058">
    <property type="entry name" value="2Fe2S_fd_BS"/>
</dbReference>
<feature type="domain" description="FAD-binding FR-type" evidence="11">
    <location>
        <begin position="67"/>
        <end position="188"/>
    </location>
</feature>
<dbReference type="PANTHER" id="PTHR47354">
    <property type="entry name" value="NADH OXIDOREDUCTASE HCR"/>
    <property type="match status" value="1"/>
</dbReference>
<dbReference type="Pfam" id="PF00111">
    <property type="entry name" value="Fer2"/>
    <property type="match status" value="1"/>
</dbReference>
<dbReference type="CDD" id="cd06184">
    <property type="entry name" value="flavohem_like_fad_nad_binding"/>
    <property type="match status" value="1"/>
</dbReference>
<dbReference type="GO" id="GO:0051537">
    <property type="term" value="F:2 iron, 2 sulfur cluster binding"/>
    <property type="evidence" value="ECO:0007669"/>
    <property type="project" value="UniProtKB-KW"/>
</dbReference>
<dbReference type="InterPro" id="IPR012675">
    <property type="entry name" value="Beta-grasp_dom_sf"/>
</dbReference>
<dbReference type="InterPro" id="IPR001433">
    <property type="entry name" value="OxRdtase_FAD/NAD-bd"/>
</dbReference>
<dbReference type="Gene3D" id="3.10.20.30">
    <property type="match status" value="1"/>
</dbReference>
<evidence type="ECO:0000256" key="1">
    <source>
        <dbReference type="ARBA" id="ARBA00001974"/>
    </source>
</evidence>
<dbReference type="CDD" id="cd00207">
    <property type="entry name" value="fer2"/>
    <property type="match status" value="1"/>
</dbReference>
<dbReference type="InterPro" id="IPR050415">
    <property type="entry name" value="MRET"/>
</dbReference>
<dbReference type="InterPro" id="IPR017938">
    <property type="entry name" value="Riboflavin_synthase-like_b-brl"/>
</dbReference>